<comment type="caution">
    <text evidence="3">The sequence shown here is derived from an EMBL/GenBank/DDBJ whole genome shotgun (WGS) entry which is preliminary data.</text>
</comment>
<gene>
    <name evidence="3" type="ORF">F6453_2640</name>
</gene>
<organism evidence="3 4">
    <name type="scientific">Marinobacter nauticus</name>
    <name type="common">Marinobacter hydrocarbonoclasticus</name>
    <name type="synonym">Marinobacter aquaeolei</name>
    <dbReference type="NCBI Taxonomy" id="2743"/>
    <lineage>
        <taxon>Bacteria</taxon>
        <taxon>Pseudomonadati</taxon>
        <taxon>Pseudomonadota</taxon>
        <taxon>Gammaproteobacteria</taxon>
        <taxon>Pseudomonadales</taxon>
        <taxon>Marinobacteraceae</taxon>
        <taxon>Marinobacter</taxon>
    </lineage>
</organism>
<feature type="domain" description="KfrA N-terminal DNA-binding" evidence="2">
    <location>
        <begin position="7"/>
        <end position="141"/>
    </location>
</feature>
<evidence type="ECO:0000259" key="2">
    <source>
        <dbReference type="Pfam" id="PF11740"/>
    </source>
</evidence>
<dbReference type="AlphaFoldDB" id="A0A833NAD3"/>
<dbReference type="Pfam" id="PF11740">
    <property type="entry name" value="KfrA_N"/>
    <property type="match status" value="1"/>
</dbReference>
<dbReference type="RefSeq" id="WP_153741096.1">
    <property type="nucleotide sequence ID" value="NZ_WBMP01000011.1"/>
</dbReference>
<dbReference type="InterPro" id="IPR021104">
    <property type="entry name" value="KfrA_DNA-bd_N"/>
</dbReference>
<accession>A0A833NAD3</accession>
<proteinExistence type="predicted"/>
<name>A0A833NAD3_MARNT</name>
<evidence type="ECO:0000313" key="3">
    <source>
        <dbReference type="EMBL" id="KAE8545033.1"/>
    </source>
</evidence>
<evidence type="ECO:0000313" key="4">
    <source>
        <dbReference type="Proteomes" id="UP000469950"/>
    </source>
</evidence>
<reference evidence="3 4" key="1">
    <citation type="submission" date="2019-10" db="EMBL/GenBank/DDBJ databases">
        <title>Draft genome sequence of Marinobacter hydrocarbonoclasticus NCT7M from the microbiome of the marine copepod.</title>
        <authorList>
            <person name="Nuttall R."/>
            <person name="Sharma G."/>
            <person name="Moisander P."/>
        </authorList>
    </citation>
    <scope>NUCLEOTIDE SEQUENCE [LARGE SCALE GENOMIC DNA]</scope>
    <source>
        <strain evidence="3 4">NCT7M</strain>
    </source>
</reference>
<protein>
    <recommendedName>
        <fullName evidence="2">KfrA N-terminal DNA-binding domain-containing protein</fullName>
    </recommendedName>
</protein>
<feature type="coiled-coil region" evidence="1">
    <location>
        <begin position="123"/>
        <end position="178"/>
    </location>
</feature>
<dbReference type="Proteomes" id="UP000469950">
    <property type="component" value="Unassembled WGS sequence"/>
</dbReference>
<keyword evidence="1" id="KW-0175">Coiled coil</keyword>
<sequence length="180" mass="20646">MRKPTFTDEDIISAGKRLKAENKPVTANAIKVLLGGGNPTRIKTVWDRYVVDSESSEQESPKLNDGELGTEERLMLYLSHSVDQAAAKAETVFELLLSELKKSIGREFEQEVTKQTNNLAFENGELKAELRASKRRISQLEEFREGEQKRLREVSREKDRLEETVESLTRQLRELQQKPD</sequence>
<evidence type="ECO:0000256" key="1">
    <source>
        <dbReference type="SAM" id="Coils"/>
    </source>
</evidence>
<dbReference type="EMBL" id="WBMP01000011">
    <property type="protein sequence ID" value="KAE8545033.1"/>
    <property type="molecule type" value="Genomic_DNA"/>
</dbReference>